<dbReference type="GeneTree" id="ENSGT00390000013601"/>
<dbReference type="Ensembl" id="ENSCINT00000033741.1">
    <property type="protein sequence ID" value="ENSCINP00000035523.1"/>
    <property type="gene ID" value="ENSCING00000022034.1"/>
</dbReference>
<evidence type="ECO:0000313" key="2">
    <source>
        <dbReference type="Ensembl" id="ENSCINP00000035523.1"/>
    </source>
</evidence>
<dbReference type="HOGENOM" id="CLU_1712627_0_0_1"/>
<evidence type="ECO:0000256" key="1">
    <source>
        <dbReference type="SAM" id="Phobius"/>
    </source>
</evidence>
<feature type="transmembrane region" description="Helical" evidence="1">
    <location>
        <begin position="23"/>
        <end position="45"/>
    </location>
</feature>
<dbReference type="AlphaFoldDB" id="H2Y0T9"/>
<dbReference type="EMBL" id="EAAA01001463">
    <property type="status" value="NOT_ANNOTATED_CDS"/>
    <property type="molecule type" value="Genomic_DNA"/>
</dbReference>
<keyword evidence="3" id="KW-1185">Reference proteome</keyword>
<dbReference type="Proteomes" id="UP000008144">
    <property type="component" value="Chromosome 2"/>
</dbReference>
<keyword evidence="1" id="KW-0812">Transmembrane</keyword>
<name>H2Y0T9_CIOIN</name>
<protein>
    <submittedName>
        <fullName evidence="2">Uncharacterized protein</fullName>
    </submittedName>
</protein>
<accession>H2Y0T9</accession>
<sequence length="153" mass="17606">MVLCLESGEKDCFISMLKSFMRYFISIPKTTALAFYIGTLTLIVWNLEIAHNLVEQERFFKTLVSFLHNIHKVGEAGIEVSSSYKSMWASVEQLWPIIMKEFIRCLKTELWIKELVLESGIQRKIQNLISKHNSDPEGETQTCYGLLNAVLEA</sequence>
<keyword evidence="1" id="KW-1133">Transmembrane helix</keyword>
<keyword evidence="1" id="KW-0472">Membrane</keyword>
<reference evidence="2" key="4">
    <citation type="submission" date="2025-09" db="UniProtKB">
        <authorList>
            <consortium name="Ensembl"/>
        </authorList>
    </citation>
    <scope>IDENTIFICATION</scope>
</reference>
<reference evidence="3" key="1">
    <citation type="journal article" date="2002" name="Science">
        <title>The draft genome of Ciona intestinalis: insights into chordate and vertebrate origins.</title>
        <authorList>
            <person name="Dehal P."/>
            <person name="Satou Y."/>
            <person name="Campbell R.K."/>
            <person name="Chapman J."/>
            <person name="Degnan B."/>
            <person name="De Tomaso A."/>
            <person name="Davidson B."/>
            <person name="Di Gregorio A."/>
            <person name="Gelpke M."/>
            <person name="Goodstein D.M."/>
            <person name="Harafuji N."/>
            <person name="Hastings K.E."/>
            <person name="Ho I."/>
            <person name="Hotta K."/>
            <person name="Huang W."/>
            <person name="Kawashima T."/>
            <person name="Lemaire P."/>
            <person name="Martinez D."/>
            <person name="Meinertzhagen I.A."/>
            <person name="Necula S."/>
            <person name="Nonaka M."/>
            <person name="Putnam N."/>
            <person name="Rash S."/>
            <person name="Saiga H."/>
            <person name="Satake M."/>
            <person name="Terry A."/>
            <person name="Yamada L."/>
            <person name="Wang H.G."/>
            <person name="Awazu S."/>
            <person name="Azumi K."/>
            <person name="Boore J."/>
            <person name="Branno M."/>
            <person name="Chin-Bow S."/>
            <person name="DeSantis R."/>
            <person name="Doyle S."/>
            <person name="Francino P."/>
            <person name="Keys D.N."/>
            <person name="Haga S."/>
            <person name="Hayashi H."/>
            <person name="Hino K."/>
            <person name="Imai K.S."/>
            <person name="Inaba K."/>
            <person name="Kano S."/>
            <person name="Kobayashi K."/>
            <person name="Kobayashi M."/>
            <person name="Lee B.I."/>
            <person name="Makabe K.W."/>
            <person name="Manohar C."/>
            <person name="Matassi G."/>
            <person name="Medina M."/>
            <person name="Mochizuki Y."/>
            <person name="Mount S."/>
            <person name="Morishita T."/>
            <person name="Miura S."/>
            <person name="Nakayama A."/>
            <person name="Nishizaka S."/>
            <person name="Nomoto H."/>
            <person name="Ohta F."/>
            <person name="Oishi K."/>
            <person name="Rigoutsos I."/>
            <person name="Sano M."/>
            <person name="Sasaki A."/>
            <person name="Sasakura Y."/>
            <person name="Shoguchi E."/>
            <person name="Shin-i T."/>
            <person name="Spagnuolo A."/>
            <person name="Stainier D."/>
            <person name="Suzuki M.M."/>
            <person name="Tassy O."/>
            <person name="Takatori N."/>
            <person name="Tokuoka M."/>
            <person name="Yagi K."/>
            <person name="Yoshizaki F."/>
            <person name="Wada S."/>
            <person name="Zhang C."/>
            <person name="Hyatt P.D."/>
            <person name="Larimer F."/>
            <person name="Detter C."/>
            <person name="Doggett N."/>
            <person name="Glavina T."/>
            <person name="Hawkins T."/>
            <person name="Richardson P."/>
            <person name="Lucas S."/>
            <person name="Kohara Y."/>
            <person name="Levine M."/>
            <person name="Satoh N."/>
            <person name="Rokhsar D.S."/>
        </authorList>
    </citation>
    <scope>NUCLEOTIDE SEQUENCE [LARGE SCALE GENOMIC DNA]</scope>
</reference>
<organism evidence="2 3">
    <name type="scientific">Ciona intestinalis</name>
    <name type="common">Transparent sea squirt</name>
    <name type="synonym">Ascidia intestinalis</name>
    <dbReference type="NCBI Taxonomy" id="7719"/>
    <lineage>
        <taxon>Eukaryota</taxon>
        <taxon>Metazoa</taxon>
        <taxon>Chordata</taxon>
        <taxon>Tunicata</taxon>
        <taxon>Ascidiacea</taxon>
        <taxon>Phlebobranchia</taxon>
        <taxon>Cionidae</taxon>
        <taxon>Ciona</taxon>
    </lineage>
</organism>
<reference evidence="2" key="2">
    <citation type="journal article" date="2008" name="Genome Biol.">
        <title>Improved genome assembly and evidence-based global gene model set for the chordate Ciona intestinalis: new insight into intron and operon populations.</title>
        <authorList>
            <person name="Satou Y."/>
            <person name="Mineta K."/>
            <person name="Ogasawara M."/>
            <person name="Sasakura Y."/>
            <person name="Shoguchi E."/>
            <person name="Ueno K."/>
            <person name="Yamada L."/>
            <person name="Matsumoto J."/>
            <person name="Wasserscheid J."/>
            <person name="Dewar K."/>
            <person name="Wiley G.B."/>
            <person name="Macmil S.L."/>
            <person name="Roe B.A."/>
            <person name="Zeller R.W."/>
            <person name="Hastings K.E."/>
            <person name="Lemaire P."/>
            <person name="Lindquist E."/>
            <person name="Endo T."/>
            <person name="Hotta K."/>
            <person name="Inaba K."/>
        </authorList>
    </citation>
    <scope>NUCLEOTIDE SEQUENCE [LARGE SCALE GENOMIC DNA]</scope>
    <source>
        <strain evidence="2">wild type</strain>
    </source>
</reference>
<evidence type="ECO:0000313" key="3">
    <source>
        <dbReference type="Proteomes" id="UP000008144"/>
    </source>
</evidence>
<reference evidence="2" key="3">
    <citation type="submission" date="2025-08" db="UniProtKB">
        <authorList>
            <consortium name="Ensembl"/>
        </authorList>
    </citation>
    <scope>IDENTIFICATION</scope>
</reference>
<proteinExistence type="predicted"/>
<dbReference type="InParanoid" id="H2Y0T9"/>